<gene>
    <name evidence="1" type="ORF">UFOVP19_24</name>
</gene>
<organism evidence="1">
    <name type="scientific">uncultured Caudovirales phage</name>
    <dbReference type="NCBI Taxonomy" id="2100421"/>
    <lineage>
        <taxon>Viruses</taxon>
        <taxon>Duplodnaviria</taxon>
        <taxon>Heunggongvirae</taxon>
        <taxon>Uroviricota</taxon>
        <taxon>Caudoviricetes</taxon>
        <taxon>Peduoviridae</taxon>
        <taxon>Maltschvirus</taxon>
        <taxon>Maltschvirus maltsch</taxon>
    </lineage>
</organism>
<proteinExistence type="predicted"/>
<evidence type="ECO:0000313" key="1">
    <source>
        <dbReference type="EMBL" id="CAB4121918.1"/>
    </source>
</evidence>
<accession>A0A6J5KIG9</accession>
<sequence>MKEKLSKEEKLELKNANKSFNEMIRKFKHALIN</sequence>
<reference evidence="1" key="1">
    <citation type="submission" date="2020-04" db="EMBL/GenBank/DDBJ databases">
        <authorList>
            <person name="Chiriac C."/>
            <person name="Salcher M."/>
            <person name="Ghai R."/>
            <person name="Kavagutti S V."/>
        </authorList>
    </citation>
    <scope>NUCLEOTIDE SEQUENCE</scope>
</reference>
<dbReference type="EMBL" id="LR796158">
    <property type="protein sequence ID" value="CAB4121918.1"/>
    <property type="molecule type" value="Genomic_DNA"/>
</dbReference>
<name>A0A6J5KIG9_9CAUD</name>
<protein>
    <submittedName>
        <fullName evidence="1">Uncharacterized protein</fullName>
    </submittedName>
</protein>